<accession>A0A4Y2BET1</accession>
<keyword evidence="2" id="KW-1185">Reference proteome</keyword>
<gene>
    <name evidence="1" type="ORF">AVEN_219390_1</name>
</gene>
<sequence>MGVVNRQTMVIAMLLGKTHEKRNFWIKKFEALESPRASYAEKAGLHRSRSRSGKREQGAVALIYPKAECEKGVVKNKLQSVIDPAKIKVDIRSVRNLNKGSVVIECASEQEIQRLKEEIEKNEVTKDEMEFKRPKKFNPKIIIYNVEDDLKVEEAIHMIKEQNELKEGEINHEYIMKT</sequence>
<protein>
    <submittedName>
        <fullName evidence="1">Uncharacterized protein</fullName>
    </submittedName>
</protein>
<reference evidence="1 2" key="1">
    <citation type="journal article" date="2019" name="Sci. Rep.">
        <title>Orb-weaving spider Araneus ventricosus genome elucidates the spidroin gene catalogue.</title>
        <authorList>
            <person name="Kono N."/>
            <person name="Nakamura H."/>
            <person name="Ohtoshi R."/>
            <person name="Moran D.A.P."/>
            <person name="Shinohara A."/>
            <person name="Yoshida Y."/>
            <person name="Fujiwara M."/>
            <person name="Mori M."/>
            <person name="Tomita M."/>
            <person name="Arakawa K."/>
        </authorList>
    </citation>
    <scope>NUCLEOTIDE SEQUENCE [LARGE SCALE GENOMIC DNA]</scope>
</reference>
<evidence type="ECO:0000313" key="2">
    <source>
        <dbReference type="Proteomes" id="UP000499080"/>
    </source>
</evidence>
<dbReference type="OrthoDB" id="6437361at2759"/>
<dbReference type="EMBL" id="BGPR01000073">
    <property type="protein sequence ID" value="GBL90740.1"/>
    <property type="molecule type" value="Genomic_DNA"/>
</dbReference>
<organism evidence="1 2">
    <name type="scientific">Araneus ventricosus</name>
    <name type="common">Orbweaver spider</name>
    <name type="synonym">Epeira ventricosa</name>
    <dbReference type="NCBI Taxonomy" id="182803"/>
    <lineage>
        <taxon>Eukaryota</taxon>
        <taxon>Metazoa</taxon>
        <taxon>Ecdysozoa</taxon>
        <taxon>Arthropoda</taxon>
        <taxon>Chelicerata</taxon>
        <taxon>Arachnida</taxon>
        <taxon>Araneae</taxon>
        <taxon>Araneomorphae</taxon>
        <taxon>Entelegynae</taxon>
        <taxon>Araneoidea</taxon>
        <taxon>Araneidae</taxon>
        <taxon>Araneus</taxon>
    </lineage>
</organism>
<dbReference type="AlphaFoldDB" id="A0A4Y2BET1"/>
<proteinExistence type="predicted"/>
<comment type="caution">
    <text evidence="1">The sequence shown here is derived from an EMBL/GenBank/DDBJ whole genome shotgun (WGS) entry which is preliminary data.</text>
</comment>
<evidence type="ECO:0000313" key="1">
    <source>
        <dbReference type="EMBL" id="GBL90740.1"/>
    </source>
</evidence>
<name>A0A4Y2BET1_ARAVE</name>
<dbReference type="Proteomes" id="UP000499080">
    <property type="component" value="Unassembled WGS sequence"/>
</dbReference>